<protein>
    <submittedName>
        <fullName evidence="2">Uncharacterized protein</fullName>
    </submittedName>
</protein>
<name>A0A3R7NND9_PENVA</name>
<feature type="compositionally biased region" description="Basic and acidic residues" evidence="1">
    <location>
        <begin position="36"/>
        <end position="50"/>
    </location>
</feature>
<feature type="region of interest" description="Disordered" evidence="1">
    <location>
        <begin position="1"/>
        <end position="219"/>
    </location>
</feature>
<dbReference type="OrthoDB" id="6379939at2759"/>
<gene>
    <name evidence="2" type="ORF">C7M84_019631</name>
</gene>
<accession>A0A3R7NND9</accession>
<evidence type="ECO:0000313" key="3">
    <source>
        <dbReference type="Proteomes" id="UP000283509"/>
    </source>
</evidence>
<evidence type="ECO:0000256" key="1">
    <source>
        <dbReference type="SAM" id="MobiDB-lite"/>
    </source>
</evidence>
<feature type="compositionally biased region" description="Basic and acidic residues" evidence="1">
    <location>
        <begin position="91"/>
        <end position="112"/>
    </location>
</feature>
<reference evidence="2 3" key="1">
    <citation type="submission" date="2018-04" db="EMBL/GenBank/DDBJ databases">
        <authorList>
            <person name="Zhang X."/>
            <person name="Yuan J."/>
            <person name="Li F."/>
            <person name="Xiang J."/>
        </authorList>
    </citation>
    <scope>NUCLEOTIDE SEQUENCE [LARGE SCALE GENOMIC DNA]</scope>
    <source>
        <tissue evidence="2">Muscle</tissue>
    </source>
</reference>
<reference evidence="2 3" key="2">
    <citation type="submission" date="2019-01" db="EMBL/GenBank/DDBJ databases">
        <title>The decoding of complex shrimp genome reveals the adaptation for benthos swimmer, frequently molting mechanism and breeding impact on genome.</title>
        <authorList>
            <person name="Sun Y."/>
            <person name="Gao Y."/>
            <person name="Yu Y."/>
        </authorList>
    </citation>
    <scope>NUCLEOTIDE SEQUENCE [LARGE SCALE GENOMIC DNA]</scope>
    <source>
        <tissue evidence="2">Muscle</tissue>
    </source>
</reference>
<feature type="compositionally biased region" description="Basic residues" evidence="1">
    <location>
        <begin position="1"/>
        <end position="14"/>
    </location>
</feature>
<feature type="compositionally biased region" description="Basic residues" evidence="1">
    <location>
        <begin position="203"/>
        <end position="219"/>
    </location>
</feature>
<comment type="caution">
    <text evidence="2">The sequence shown here is derived from an EMBL/GenBank/DDBJ whole genome shotgun (WGS) entry which is preliminary data.</text>
</comment>
<dbReference type="EMBL" id="QCYY01003650">
    <property type="protein sequence ID" value="ROT62517.1"/>
    <property type="molecule type" value="Genomic_DNA"/>
</dbReference>
<evidence type="ECO:0000313" key="2">
    <source>
        <dbReference type="EMBL" id="ROT62517.1"/>
    </source>
</evidence>
<dbReference type="AlphaFoldDB" id="A0A3R7NND9"/>
<sequence length="507" mass="57748">MRHLLQPKKRKRKTPQVSTPPHPPPPALKRCTSLPHKKESIPLRWQADRPRRTRYRARTQRNRGPTPQYVEQAQPPEGTMERIFSHPQGHRGKDSDKEKLQRSTGDKKHIDTRTQLGKGTTEPGKNPKGEDPPSPTPVPKEYIQKQHVANRGATTYPQEPPMELATTEKPGTLATQEGTETVAPQDPEELAPQRHPQRMASTKTRKHPMGPRNSRRKAVARRNERLLGMELIVTEVNLTKDQLSLLHKGRSFVPGPPRKSIQLEALSSSLGKLEDDANRNFTEALLPGQKILPTREKRKWPPQLPAIPRKKESPRKMPGLHEKVTEHMQKLEKEIHTQKRPNLSKKERAALDLLKKDANIVIKKADKDGALVVLKTESYIKMGNQHLRDKETYETVGNPEEALQAVTRESKLLVNRFHTLDNIKEKVRSFTAGQRDALLQHKASIPHWYVLPKTHKAIDEDTGTWPGRPVLSGCSAPTRPVDRLLTTFLTPLLELLPERLQDTHRIF</sequence>
<dbReference type="Proteomes" id="UP000283509">
    <property type="component" value="Unassembled WGS sequence"/>
</dbReference>
<feature type="compositionally biased region" description="Pro residues" evidence="1">
    <location>
        <begin position="18"/>
        <end position="27"/>
    </location>
</feature>
<keyword evidence="3" id="KW-1185">Reference proteome</keyword>
<organism evidence="2 3">
    <name type="scientific">Penaeus vannamei</name>
    <name type="common">Whiteleg shrimp</name>
    <name type="synonym">Litopenaeus vannamei</name>
    <dbReference type="NCBI Taxonomy" id="6689"/>
    <lineage>
        <taxon>Eukaryota</taxon>
        <taxon>Metazoa</taxon>
        <taxon>Ecdysozoa</taxon>
        <taxon>Arthropoda</taxon>
        <taxon>Crustacea</taxon>
        <taxon>Multicrustacea</taxon>
        <taxon>Malacostraca</taxon>
        <taxon>Eumalacostraca</taxon>
        <taxon>Eucarida</taxon>
        <taxon>Decapoda</taxon>
        <taxon>Dendrobranchiata</taxon>
        <taxon>Penaeoidea</taxon>
        <taxon>Penaeidae</taxon>
        <taxon>Penaeus</taxon>
    </lineage>
</organism>
<proteinExistence type="predicted"/>
<feature type="compositionally biased region" description="Basic residues" evidence="1">
    <location>
        <begin position="51"/>
        <end position="61"/>
    </location>
</feature>